<keyword evidence="1" id="KW-1133">Transmembrane helix</keyword>
<feature type="transmembrane region" description="Helical" evidence="1">
    <location>
        <begin position="95"/>
        <end position="112"/>
    </location>
</feature>
<feature type="transmembrane region" description="Helical" evidence="1">
    <location>
        <begin position="63"/>
        <end position="83"/>
    </location>
</feature>
<dbReference type="Pfam" id="PF01066">
    <property type="entry name" value="CDP-OH_P_transf"/>
    <property type="match status" value="1"/>
</dbReference>
<proteinExistence type="predicted"/>
<gene>
    <name evidence="2" type="ORF">METZ01_LOCUS98246</name>
</gene>
<sequence length="124" mass="13928">MADKFLIVSTLLALAFSNQLPIWVVSIMLVRDGIIIVGVVLYLSLFNNYDLLPNRWGKHYTGWTIALFIIILLGGLVEGVNNLTVLNIQLILEKLALMGVIIFLILSMFSYIKDQGSKIFNEIT</sequence>
<dbReference type="EMBL" id="UINC01010183">
    <property type="protein sequence ID" value="SVA45392.1"/>
    <property type="molecule type" value="Genomic_DNA"/>
</dbReference>
<name>A0A381VYV8_9ZZZZ</name>
<protein>
    <submittedName>
        <fullName evidence="2">Uncharacterized protein</fullName>
    </submittedName>
</protein>
<accession>A0A381VYV8</accession>
<dbReference type="InterPro" id="IPR000462">
    <property type="entry name" value="CDP-OH_P_trans"/>
</dbReference>
<keyword evidence="1" id="KW-0472">Membrane</keyword>
<feature type="transmembrane region" description="Helical" evidence="1">
    <location>
        <begin position="33"/>
        <end position="51"/>
    </location>
</feature>
<evidence type="ECO:0000313" key="2">
    <source>
        <dbReference type="EMBL" id="SVA45392.1"/>
    </source>
</evidence>
<dbReference type="GO" id="GO:0016020">
    <property type="term" value="C:membrane"/>
    <property type="evidence" value="ECO:0007669"/>
    <property type="project" value="InterPro"/>
</dbReference>
<organism evidence="2">
    <name type="scientific">marine metagenome</name>
    <dbReference type="NCBI Taxonomy" id="408172"/>
    <lineage>
        <taxon>unclassified sequences</taxon>
        <taxon>metagenomes</taxon>
        <taxon>ecological metagenomes</taxon>
    </lineage>
</organism>
<dbReference type="AlphaFoldDB" id="A0A381VYV8"/>
<reference evidence="2" key="1">
    <citation type="submission" date="2018-05" db="EMBL/GenBank/DDBJ databases">
        <authorList>
            <person name="Lanie J.A."/>
            <person name="Ng W.-L."/>
            <person name="Kazmierczak K.M."/>
            <person name="Andrzejewski T.M."/>
            <person name="Davidsen T.M."/>
            <person name="Wayne K.J."/>
            <person name="Tettelin H."/>
            <person name="Glass J.I."/>
            <person name="Rusch D."/>
            <person name="Podicherti R."/>
            <person name="Tsui H.-C.T."/>
            <person name="Winkler M.E."/>
        </authorList>
    </citation>
    <scope>NUCLEOTIDE SEQUENCE</scope>
</reference>
<dbReference type="GO" id="GO:0016780">
    <property type="term" value="F:phosphotransferase activity, for other substituted phosphate groups"/>
    <property type="evidence" value="ECO:0007669"/>
    <property type="project" value="InterPro"/>
</dbReference>
<dbReference type="GO" id="GO:0008654">
    <property type="term" value="P:phospholipid biosynthetic process"/>
    <property type="evidence" value="ECO:0007669"/>
    <property type="project" value="InterPro"/>
</dbReference>
<keyword evidence="1" id="KW-0812">Transmembrane</keyword>
<evidence type="ECO:0000256" key="1">
    <source>
        <dbReference type="SAM" id="Phobius"/>
    </source>
</evidence>